<dbReference type="AlphaFoldDB" id="A0A5N6SAX4"/>
<evidence type="ECO:0000313" key="3">
    <source>
        <dbReference type="Proteomes" id="UP000325672"/>
    </source>
</evidence>
<reference evidence="2 3" key="1">
    <citation type="submission" date="2019-04" db="EMBL/GenBank/DDBJ databases">
        <title>Friends and foes A comparative genomics study of 23 Aspergillus species from section Flavi.</title>
        <authorList>
            <consortium name="DOE Joint Genome Institute"/>
            <person name="Kjaerbolling I."/>
            <person name="Vesth T."/>
            <person name="Frisvad J.C."/>
            <person name="Nybo J.L."/>
            <person name="Theobald S."/>
            <person name="Kildgaard S."/>
            <person name="Isbrandt T."/>
            <person name="Kuo A."/>
            <person name="Sato A."/>
            <person name="Lyhne E.K."/>
            <person name="Kogle M.E."/>
            <person name="Wiebenga A."/>
            <person name="Kun R.S."/>
            <person name="Lubbers R.J."/>
            <person name="Makela M.R."/>
            <person name="Barry K."/>
            <person name="Chovatia M."/>
            <person name="Clum A."/>
            <person name="Daum C."/>
            <person name="Haridas S."/>
            <person name="He G."/>
            <person name="LaButti K."/>
            <person name="Lipzen A."/>
            <person name="Mondo S."/>
            <person name="Riley R."/>
            <person name="Salamov A."/>
            <person name="Simmons B.A."/>
            <person name="Magnuson J.K."/>
            <person name="Henrissat B."/>
            <person name="Mortensen U.H."/>
            <person name="Larsen T.O."/>
            <person name="Devries R.P."/>
            <person name="Grigoriev I.V."/>
            <person name="Machida M."/>
            <person name="Baker S.E."/>
            <person name="Andersen M.R."/>
        </authorList>
    </citation>
    <scope>NUCLEOTIDE SEQUENCE [LARGE SCALE GENOMIC DNA]</scope>
    <source>
        <strain evidence="2 3">CBS 117625</strain>
    </source>
</reference>
<dbReference type="RefSeq" id="XP_031907062.1">
    <property type="nucleotide sequence ID" value="XM_032061182.1"/>
</dbReference>
<name>A0A5N6SAX4_ASPPS</name>
<gene>
    <name evidence="2" type="ORF">BDV38DRAFT_289099</name>
</gene>
<evidence type="ECO:0000256" key="1">
    <source>
        <dbReference type="SAM" id="MobiDB-lite"/>
    </source>
</evidence>
<dbReference type="GeneID" id="43645392"/>
<proteinExistence type="predicted"/>
<dbReference type="Proteomes" id="UP000325672">
    <property type="component" value="Unassembled WGS sequence"/>
</dbReference>
<dbReference type="OrthoDB" id="3922101at2759"/>
<evidence type="ECO:0000313" key="2">
    <source>
        <dbReference type="EMBL" id="KAE8130999.1"/>
    </source>
</evidence>
<sequence length="493" mass="54860">MEAWGLQLTVPSTYTLLESGGESHAPPITGSLVIAVPSASLRASTENFPKFEISFTRSVTPKPCDVAVPSNNKSYSFFFKRNQKHKSSRNQNSPHATPPPEPNVETLVQYDLCHAPDEIDPQEGENETWLKFNFYLPIPSNIPPTTETILGSVSYAITATVTPSTIASTRILKDTQQIKVSRRVVSEQTRHIRQYPGEKVLTELSLIPNQLYSDSPEEMKVAYSLEWVAHSTIAKGARDMEVKYVVGKELKWKVEETVKYLSISRGGNPQREAVTTTCKEQRVRQLCEGKQKGHWIATGGLQGGDHTIEIPFDVNIPAKAKAADGIDLSSYLCHHQEKVCNCSPTDITGVIVEHNLLLEVVTGQDTFDEATGRLVDRRPRMKAFNAIFPLSVRDFIRIIRSTPSTLLVDKDHTRLTIHTAAVQNVSEGLYMHMCDNSMKDFPSEVTVLEDVEPETFIGFCEYVYTGAYVTPEFTSTEYNEDGLCLETQAAGGI</sequence>
<keyword evidence="3" id="KW-1185">Reference proteome</keyword>
<organism evidence="2 3">
    <name type="scientific">Aspergillus pseudotamarii</name>
    <dbReference type="NCBI Taxonomy" id="132259"/>
    <lineage>
        <taxon>Eukaryota</taxon>
        <taxon>Fungi</taxon>
        <taxon>Dikarya</taxon>
        <taxon>Ascomycota</taxon>
        <taxon>Pezizomycotina</taxon>
        <taxon>Eurotiomycetes</taxon>
        <taxon>Eurotiomycetidae</taxon>
        <taxon>Eurotiales</taxon>
        <taxon>Aspergillaceae</taxon>
        <taxon>Aspergillus</taxon>
        <taxon>Aspergillus subgen. Circumdati</taxon>
    </lineage>
</organism>
<dbReference type="EMBL" id="ML743681">
    <property type="protein sequence ID" value="KAE8130999.1"/>
    <property type="molecule type" value="Genomic_DNA"/>
</dbReference>
<protein>
    <recommendedName>
        <fullName evidence="4">BTB domain-containing protein</fullName>
    </recommendedName>
</protein>
<evidence type="ECO:0008006" key="4">
    <source>
        <dbReference type="Google" id="ProtNLM"/>
    </source>
</evidence>
<feature type="region of interest" description="Disordered" evidence="1">
    <location>
        <begin position="85"/>
        <end position="104"/>
    </location>
</feature>
<accession>A0A5N6SAX4</accession>